<name>A0A2X5PPQ5_9GAMM</name>
<evidence type="ECO:0000313" key="2">
    <source>
        <dbReference type="Proteomes" id="UP000248758"/>
    </source>
</evidence>
<dbReference type="GO" id="GO:0016787">
    <property type="term" value="F:hydrolase activity"/>
    <property type="evidence" value="ECO:0007669"/>
    <property type="project" value="UniProtKB-KW"/>
</dbReference>
<dbReference type="Gene3D" id="3.40.630.10">
    <property type="entry name" value="Zn peptidases"/>
    <property type="match status" value="1"/>
</dbReference>
<accession>A0A2X5PPQ5</accession>
<dbReference type="AlphaFoldDB" id="A0A2X5PPQ5"/>
<dbReference type="Proteomes" id="UP000248758">
    <property type="component" value="Chromosome 1"/>
</dbReference>
<gene>
    <name evidence="1" type="ORF">NCTC11468_02245</name>
</gene>
<protein>
    <submittedName>
        <fullName evidence="1">Allantoate amidohydrolase</fullName>
    </submittedName>
</protein>
<sequence>MTTELLPVPDMTLAAELFTQLQGMSFDGKGITRDAYGPGEQRAHELVKHLAEVAGFEVLTDAALNLYIILPGKTDRPVRLSLVHTWTPCLQEEIMMGPQAFWQDSR</sequence>
<organism evidence="1 2">
    <name type="scientific">Tatumella ptyseos</name>
    <dbReference type="NCBI Taxonomy" id="82987"/>
    <lineage>
        <taxon>Bacteria</taxon>
        <taxon>Pseudomonadati</taxon>
        <taxon>Pseudomonadota</taxon>
        <taxon>Gammaproteobacteria</taxon>
        <taxon>Enterobacterales</taxon>
        <taxon>Erwiniaceae</taxon>
        <taxon>Tatumella</taxon>
    </lineage>
</organism>
<dbReference type="RefSeq" id="WP_241964828.1">
    <property type="nucleotide sequence ID" value="NZ_LS483499.1"/>
</dbReference>
<proteinExistence type="predicted"/>
<keyword evidence="1" id="KW-0378">Hydrolase</keyword>
<evidence type="ECO:0000313" key="1">
    <source>
        <dbReference type="EMBL" id="SQK75320.1"/>
    </source>
</evidence>
<dbReference type="KEGG" id="tpty:NCTC11468_02245"/>
<dbReference type="EMBL" id="LS483499">
    <property type="protein sequence ID" value="SQK75320.1"/>
    <property type="molecule type" value="Genomic_DNA"/>
</dbReference>
<dbReference type="SUPFAM" id="SSF53187">
    <property type="entry name" value="Zn-dependent exopeptidases"/>
    <property type="match status" value="1"/>
</dbReference>
<reference evidence="1 2" key="1">
    <citation type="submission" date="2018-06" db="EMBL/GenBank/DDBJ databases">
        <authorList>
            <consortium name="Pathogen Informatics"/>
            <person name="Doyle S."/>
        </authorList>
    </citation>
    <scope>NUCLEOTIDE SEQUENCE [LARGE SCALE GENOMIC DNA]</scope>
    <source>
        <strain evidence="1 2">NCTC11468</strain>
    </source>
</reference>